<proteinExistence type="predicted"/>
<evidence type="ECO:0000313" key="5">
    <source>
        <dbReference type="Proteomes" id="UP000309215"/>
    </source>
</evidence>
<sequence>MNGLRAFSLVFLLATSAVACSAPKPEPEIASSATQPGYAQDYPTVVQQIVKDFGRDDDDARTLTSGFSEYPKGLKAPDWSVVGDIHRTANDAGRSHAYVERHREVQGAAAFFLAEQDEIVKKVGGSATYAAKQKGCEVDLSGVVNKSLTDSVGKQLEKRLRERNEAHSIIDRHRTELGKEDAATLEEQADQLSRASYLVHIAMVEEKVRLRALIEEAEQVKKTLDDYIARERASQGKGKEADQKASEARITRAQESKAQIDGSLTQAREMEKKMEERVAAAQKRHADALNALLADVDKRAKDAGQKK</sequence>
<gene>
    <name evidence="4" type="ORF">E8A74_11730</name>
</gene>
<feature type="chain" id="PRO_5020494319" description="Lipoprotein" evidence="3">
    <location>
        <begin position="22"/>
        <end position="307"/>
    </location>
</feature>
<name>A0A4U1JEA8_9BACT</name>
<comment type="caution">
    <text evidence="4">The sequence shown here is derived from an EMBL/GenBank/DDBJ whole genome shotgun (WGS) entry which is preliminary data.</text>
</comment>
<feature type="signal peptide" evidence="3">
    <location>
        <begin position="1"/>
        <end position="21"/>
    </location>
</feature>
<reference evidence="4 5" key="1">
    <citation type="submission" date="2019-04" db="EMBL/GenBank/DDBJ databases">
        <authorList>
            <person name="Li Y."/>
            <person name="Wang J."/>
        </authorList>
    </citation>
    <scope>NUCLEOTIDE SEQUENCE [LARGE SCALE GENOMIC DNA]</scope>
    <source>
        <strain evidence="4 5">DSM 14668</strain>
    </source>
</reference>
<feature type="coiled-coil region" evidence="1">
    <location>
        <begin position="203"/>
        <end position="230"/>
    </location>
</feature>
<dbReference type="AlphaFoldDB" id="A0A4U1JEA8"/>
<feature type="compositionally biased region" description="Basic and acidic residues" evidence="2">
    <location>
        <begin position="268"/>
        <end position="278"/>
    </location>
</feature>
<evidence type="ECO:0000256" key="3">
    <source>
        <dbReference type="SAM" id="SignalP"/>
    </source>
</evidence>
<feature type="region of interest" description="Disordered" evidence="2">
    <location>
        <begin position="233"/>
        <end position="282"/>
    </location>
</feature>
<keyword evidence="3" id="KW-0732">Signal</keyword>
<dbReference type="Proteomes" id="UP000309215">
    <property type="component" value="Unassembled WGS sequence"/>
</dbReference>
<protein>
    <recommendedName>
        <fullName evidence="6">Lipoprotein</fullName>
    </recommendedName>
</protein>
<evidence type="ECO:0000313" key="4">
    <source>
        <dbReference type="EMBL" id="TKD09392.1"/>
    </source>
</evidence>
<dbReference type="OrthoDB" id="5495537at2"/>
<feature type="compositionally biased region" description="Basic and acidic residues" evidence="2">
    <location>
        <begin position="233"/>
        <end position="255"/>
    </location>
</feature>
<accession>A0A4U1JEA8</accession>
<dbReference type="EMBL" id="SSMQ01000010">
    <property type="protein sequence ID" value="TKD09392.1"/>
    <property type="molecule type" value="Genomic_DNA"/>
</dbReference>
<evidence type="ECO:0000256" key="1">
    <source>
        <dbReference type="SAM" id="Coils"/>
    </source>
</evidence>
<keyword evidence="1" id="KW-0175">Coiled coil</keyword>
<evidence type="ECO:0008006" key="6">
    <source>
        <dbReference type="Google" id="ProtNLM"/>
    </source>
</evidence>
<dbReference type="PROSITE" id="PS51257">
    <property type="entry name" value="PROKAR_LIPOPROTEIN"/>
    <property type="match status" value="1"/>
</dbReference>
<organism evidence="4 5">
    <name type="scientific">Polyangium fumosum</name>
    <dbReference type="NCBI Taxonomy" id="889272"/>
    <lineage>
        <taxon>Bacteria</taxon>
        <taxon>Pseudomonadati</taxon>
        <taxon>Myxococcota</taxon>
        <taxon>Polyangia</taxon>
        <taxon>Polyangiales</taxon>
        <taxon>Polyangiaceae</taxon>
        <taxon>Polyangium</taxon>
    </lineage>
</organism>
<evidence type="ECO:0000256" key="2">
    <source>
        <dbReference type="SAM" id="MobiDB-lite"/>
    </source>
</evidence>
<dbReference type="RefSeq" id="WP_136929065.1">
    <property type="nucleotide sequence ID" value="NZ_SSMQ01000010.1"/>
</dbReference>
<keyword evidence="5" id="KW-1185">Reference proteome</keyword>